<dbReference type="Pfam" id="PF13602">
    <property type="entry name" value="ADH_zinc_N_2"/>
    <property type="match status" value="1"/>
</dbReference>
<comment type="caution">
    <text evidence="1">The sequence shown here is derived from an EMBL/GenBank/DDBJ whole genome shotgun (WGS) entry which is preliminary data.</text>
</comment>
<keyword evidence="2" id="KW-1185">Reference proteome</keyword>
<organism evidence="1 2">
    <name type="scientific">Nocardia flavorosea</name>
    <dbReference type="NCBI Taxonomy" id="53429"/>
    <lineage>
        <taxon>Bacteria</taxon>
        <taxon>Bacillati</taxon>
        <taxon>Actinomycetota</taxon>
        <taxon>Actinomycetes</taxon>
        <taxon>Mycobacteriales</taxon>
        <taxon>Nocardiaceae</taxon>
        <taxon>Nocardia</taxon>
    </lineage>
</organism>
<accession>A0A846YM39</accession>
<proteinExistence type="predicted"/>
<reference evidence="1 2" key="1">
    <citation type="submission" date="2020-04" db="EMBL/GenBank/DDBJ databases">
        <title>MicrobeNet Type strains.</title>
        <authorList>
            <person name="Nicholson A.C."/>
        </authorList>
    </citation>
    <scope>NUCLEOTIDE SEQUENCE [LARGE SCALE GENOMIC DNA]</scope>
    <source>
        <strain evidence="1 2">JCM 3332</strain>
    </source>
</reference>
<name>A0A846YM39_9NOCA</name>
<gene>
    <name evidence="1" type="ORF">HGA15_32295</name>
</gene>
<dbReference type="Proteomes" id="UP000570678">
    <property type="component" value="Unassembled WGS sequence"/>
</dbReference>
<dbReference type="Gene3D" id="3.90.180.10">
    <property type="entry name" value="Medium-chain alcohol dehydrogenases, catalytic domain"/>
    <property type="match status" value="1"/>
</dbReference>
<evidence type="ECO:0000313" key="2">
    <source>
        <dbReference type="Proteomes" id="UP000570678"/>
    </source>
</evidence>
<dbReference type="RefSeq" id="WP_157117255.1">
    <property type="nucleotide sequence ID" value="NZ_JAAXOT010000027.1"/>
</dbReference>
<evidence type="ECO:0000313" key="1">
    <source>
        <dbReference type="EMBL" id="NKY60736.1"/>
    </source>
</evidence>
<dbReference type="EMBL" id="JAAXOT010000027">
    <property type="protein sequence ID" value="NKY60736.1"/>
    <property type="molecule type" value="Genomic_DNA"/>
</dbReference>
<dbReference type="AlphaFoldDB" id="A0A846YM39"/>
<sequence>MADEGRARIRVTAAPVLAEARRGTLRPPIAAAYDLTDIHRAQEEFSTRRHVGKIVVRP</sequence>
<protein>
    <submittedName>
        <fullName evidence="1">Zinc-binding dehydrogenase</fullName>
    </submittedName>
</protein>